<keyword evidence="2" id="KW-1185">Reference proteome</keyword>
<dbReference type="SUPFAM" id="SSF52047">
    <property type="entry name" value="RNI-like"/>
    <property type="match status" value="1"/>
</dbReference>
<name>A0A226D339_FOLCA</name>
<accession>A0A226D339</accession>
<comment type="caution">
    <text evidence="1">The sequence shown here is derived from an EMBL/GenBank/DDBJ whole genome shotgun (WGS) entry which is preliminary data.</text>
</comment>
<reference evidence="1 2" key="1">
    <citation type="submission" date="2015-12" db="EMBL/GenBank/DDBJ databases">
        <title>The genome of Folsomia candida.</title>
        <authorList>
            <person name="Faddeeva A."/>
            <person name="Derks M.F."/>
            <person name="Anvar Y."/>
            <person name="Smit S."/>
            <person name="Van Straalen N."/>
            <person name="Roelofs D."/>
        </authorList>
    </citation>
    <scope>NUCLEOTIDE SEQUENCE [LARGE SCALE GENOMIC DNA]</scope>
    <source>
        <strain evidence="1 2">VU population</strain>
        <tissue evidence="1">Whole body</tissue>
    </source>
</reference>
<sequence>MSSIKSKPDKSLNSGSRLCLERGLAQRQFSQRLLTSSSNTLEELMFTWERDFPPLRTTIFPKLKKLWLDSAWYHDDETIANLSTAMAESFPDLEHLQAEACNLLELSKLGMLQKFPMYMSLNSLELFEDFYPDWVELLLQIPARLKKLVFNSLCLRSKGRLDEMPTIFYKLLKKHSPSLEELSVSFSWTADARSNGLDWKFPPLPAMKRLDICRNSLFRRIEFETSPGYFAGINYSVGFPAMESLQVSTNLNDFCPMDVFLPDEGEVVETVKKVQVSVSWREATRERNLMKAAEADWCGLTRRIR</sequence>
<dbReference type="Proteomes" id="UP000198287">
    <property type="component" value="Unassembled WGS sequence"/>
</dbReference>
<dbReference type="AlphaFoldDB" id="A0A226D339"/>
<protein>
    <submittedName>
        <fullName evidence="1">Uncharacterized protein</fullName>
    </submittedName>
</protein>
<gene>
    <name evidence="1" type="ORF">Fcan01_26068</name>
</gene>
<evidence type="ECO:0000313" key="1">
    <source>
        <dbReference type="EMBL" id="OXA39071.1"/>
    </source>
</evidence>
<organism evidence="1 2">
    <name type="scientific">Folsomia candida</name>
    <name type="common">Springtail</name>
    <dbReference type="NCBI Taxonomy" id="158441"/>
    <lineage>
        <taxon>Eukaryota</taxon>
        <taxon>Metazoa</taxon>
        <taxon>Ecdysozoa</taxon>
        <taxon>Arthropoda</taxon>
        <taxon>Hexapoda</taxon>
        <taxon>Collembola</taxon>
        <taxon>Entomobryomorpha</taxon>
        <taxon>Isotomoidea</taxon>
        <taxon>Isotomidae</taxon>
        <taxon>Proisotominae</taxon>
        <taxon>Folsomia</taxon>
    </lineage>
</organism>
<evidence type="ECO:0000313" key="2">
    <source>
        <dbReference type="Proteomes" id="UP000198287"/>
    </source>
</evidence>
<dbReference type="InterPro" id="IPR032675">
    <property type="entry name" value="LRR_dom_sf"/>
</dbReference>
<dbReference type="Gene3D" id="3.80.10.10">
    <property type="entry name" value="Ribonuclease Inhibitor"/>
    <property type="match status" value="1"/>
</dbReference>
<dbReference type="EMBL" id="LNIX01000041">
    <property type="protein sequence ID" value="OXA39071.1"/>
    <property type="molecule type" value="Genomic_DNA"/>
</dbReference>
<proteinExistence type="predicted"/>